<dbReference type="EMBL" id="JAOYFB010000003">
    <property type="protein sequence ID" value="KAK4011089.1"/>
    <property type="molecule type" value="Genomic_DNA"/>
</dbReference>
<feature type="compositionally biased region" description="Basic residues" evidence="1">
    <location>
        <begin position="1382"/>
        <end position="1398"/>
    </location>
</feature>
<feature type="compositionally biased region" description="Polar residues" evidence="1">
    <location>
        <begin position="67"/>
        <end position="77"/>
    </location>
</feature>
<accession>A0ABQ9ZE50</accession>
<feature type="compositionally biased region" description="Basic and acidic residues" evidence="1">
    <location>
        <begin position="200"/>
        <end position="210"/>
    </location>
</feature>
<feature type="compositionally biased region" description="Gly residues" evidence="1">
    <location>
        <begin position="462"/>
        <end position="472"/>
    </location>
</feature>
<feature type="compositionally biased region" description="Acidic residues" evidence="1">
    <location>
        <begin position="103"/>
        <end position="116"/>
    </location>
</feature>
<feature type="region of interest" description="Disordered" evidence="1">
    <location>
        <begin position="1"/>
        <end position="77"/>
    </location>
</feature>
<name>A0ABQ9ZE50_9CRUS</name>
<feature type="compositionally biased region" description="Basic and acidic residues" evidence="1">
    <location>
        <begin position="649"/>
        <end position="658"/>
    </location>
</feature>
<gene>
    <name evidence="2" type="ORF">OUZ56_020207</name>
</gene>
<comment type="caution">
    <text evidence="2">The sequence shown here is derived from an EMBL/GenBank/DDBJ whole genome shotgun (WGS) entry which is preliminary data.</text>
</comment>
<feature type="region of interest" description="Disordered" evidence="1">
    <location>
        <begin position="645"/>
        <end position="688"/>
    </location>
</feature>
<evidence type="ECO:0000313" key="3">
    <source>
        <dbReference type="Proteomes" id="UP001234178"/>
    </source>
</evidence>
<feature type="compositionally biased region" description="Basic and acidic residues" evidence="1">
    <location>
        <begin position="542"/>
        <end position="559"/>
    </location>
</feature>
<feature type="region of interest" description="Disordered" evidence="1">
    <location>
        <begin position="542"/>
        <end position="561"/>
    </location>
</feature>
<feature type="compositionally biased region" description="Acidic residues" evidence="1">
    <location>
        <begin position="186"/>
        <end position="199"/>
    </location>
</feature>
<feature type="region of interest" description="Disordered" evidence="1">
    <location>
        <begin position="947"/>
        <end position="980"/>
    </location>
</feature>
<feature type="region of interest" description="Disordered" evidence="1">
    <location>
        <begin position="459"/>
        <end position="493"/>
    </location>
</feature>
<feature type="region of interest" description="Disordered" evidence="1">
    <location>
        <begin position="183"/>
        <end position="212"/>
    </location>
</feature>
<protein>
    <submittedName>
        <fullName evidence="2">Uncharacterized protein</fullName>
    </submittedName>
</protein>
<feature type="compositionally biased region" description="Basic residues" evidence="1">
    <location>
        <begin position="662"/>
        <end position="678"/>
    </location>
</feature>
<dbReference type="Proteomes" id="UP001234178">
    <property type="component" value="Unassembled WGS sequence"/>
</dbReference>
<evidence type="ECO:0000313" key="2">
    <source>
        <dbReference type="EMBL" id="KAK4011089.1"/>
    </source>
</evidence>
<feature type="compositionally biased region" description="Basic and acidic residues" evidence="1">
    <location>
        <begin position="679"/>
        <end position="688"/>
    </location>
</feature>
<feature type="region of interest" description="Disordered" evidence="1">
    <location>
        <begin position="92"/>
        <end position="125"/>
    </location>
</feature>
<proteinExistence type="predicted"/>
<feature type="region of interest" description="Disordered" evidence="1">
    <location>
        <begin position="846"/>
        <end position="886"/>
    </location>
</feature>
<feature type="compositionally biased region" description="Basic residues" evidence="1">
    <location>
        <begin position="1"/>
        <end position="10"/>
    </location>
</feature>
<feature type="compositionally biased region" description="Polar residues" evidence="1">
    <location>
        <begin position="295"/>
        <end position="307"/>
    </location>
</feature>
<organism evidence="2 3">
    <name type="scientific">Daphnia magna</name>
    <dbReference type="NCBI Taxonomy" id="35525"/>
    <lineage>
        <taxon>Eukaryota</taxon>
        <taxon>Metazoa</taxon>
        <taxon>Ecdysozoa</taxon>
        <taxon>Arthropoda</taxon>
        <taxon>Crustacea</taxon>
        <taxon>Branchiopoda</taxon>
        <taxon>Diplostraca</taxon>
        <taxon>Cladocera</taxon>
        <taxon>Anomopoda</taxon>
        <taxon>Daphniidae</taxon>
        <taxon>Daphnia</taxon>
    </lineage>
</organism>
<feature type="region of interest" description="Disordered" evidence="1">
    <location>
        <begin position="1376"/>
        <end position="1413"/>
    </location>
</feature>
<sequence>MGKNSKKRKGTWTPHPIDGSSETTSGPAGHTDDDGFLDDSRLMKGKRRVDDASLKRRKKKKKRKDTINNQPANNTAALRQLLGDSFPRRKRSLHFNHLHNDEGEGEGEDEDDEEEGQERFADLSDIVATDWRAEARMPPEGSDSSASVMEENDEEIYQSRKLVMRQLVMNQLSFIRQHFSAHQEVDVDDDDDDDEPPDGDGERQLDRDGASDVDSWAEMEERFAEIYQPIPYDVAMDSWRSMTKEQMLQTVTSRRLRSRMKYMSRAEILGQIQTLKLAQDREARRKSKSPVYEDMSNTIGAQPSGNRQAADVKKKKRVKAAKVAKAEQQRQHHRHFQAAPLYQNTSSYQGLSLADIYQAKVEARRHELQQMKHQKSSARATAPAAAPAAAAGHNDVYVTRAMVHAPPISDDDEDKQRFVSRSSILNKWGTPSTAQEVKSKTELIAQFWRQSDYITTEYSRSLGGGGGGGGQQQGAKSPPAHSCSSSSPSSSASCPSDCDCYCDGGDGCSVCSCSSCGSFKTVRSVEKAVIVTQPVKLEQRVDAEAKEKGGASEPIESKTPEPVPLSLVKQRKMEFERLRVLEEQENRLQELVRRTRSDATAAGPPAHRSWLDLAQRARQLEDKWNSARRSASSAAHAIYEPVPASQLLLKKDDPDKAGRSKNPNRSKKRSKVIKQLKTRMRENLESETLDPRIRQRRHQELQELLSDAVHAGTQTLTNINLGLIYVPMERQLEHVKGKESAKIVGPPGGGLMTLKRDRSQLGGGSGGATTTTTTTTGAITAERLSVGEAGRSTDESEDVFGSIDTLIFEPKAGGSSAATKAEELEEVEERIAKQFDYLNDYGSCHEGESSDDVAKTTTTTTTTTDSKNGRRAAAAAVTAASPPRNKNNVIAGAADSASCAAAASCDAFVSERQSTAGDDDDSLASFNSANFQGLHMLKDIHVRIRKQHDEQDDDDDNDDNGRMDSSRASKSEKKSVVSTLDSENYTNVDTDASWDYYPDGLADVQSSAADWLKSTAKSGQQQPNSFLAVGNLRKKPPELPTADDETDETAKLLESLRMAEDLNVSSSLRLIFPAKTLKLSPAEGNIFTDVVRDGVESPLQSHVSAEDKAAQSLGQPHDVSFSFSLTQESEQVVEPDDCRTSRDPLLAPPALRKRDTMIRELKMRLREKFHCVGDDASTPPILTEGGVDLARFPEISKKKTKVMSKLESILSSFNALAQMKGEGRVYRTVDQPTMPFPAEYYTNDVDYESPASTGNAEETDFHSTGYPHHLLQQSMVFQKAASMMSEPTIYDPSLPDDIPLHYPDIPHPMQPLDIQFHHNHHNHHQQQLLARALQDHYMLGLDPRLRDFYDNTLFEQQMESYAPHEGLYNISNSLEEQEPPHVARKGRNKEAKHHRSGRRTKERDSSPEGTEEEVLIDADHTPTWSEMDSQLFSDQKAAEHLTTAGAFHPPNMTHSRMSPYNDEWLFWEQLNHVRLTEADRRRWEEERSRRMLLWIHHTSQASPSGAVPGSQLPLPHWWQVLE</sequence>
<reference evidence="2 3" key="1">
    <citation type="journal article" date="2023" name="Nucleic Acids Res.">
        <title>The hologenome of Daphnia magna reveals possible DNA methylation and microbiome-mediated evolution of the host genome.</title>
        <authorList>
            <person name="Chaturvedi A."/>
            <person name="Li X."/>
            <person name="Dhandapani V."/>
            <person name="Marshall H."/>
            <person name="Kissane S."/>
            <person name="Cuenca-Cambronero M."/>
            <person name="Asole G."/>
            <person name="Calvet F."/>
            <person name="Ruiz-Romero M."/>
            <person name="Marangio P."/>
            <person name="Guigo R."/>
            <person name="Rago D."/>
            <person name="Mirbahai L."/>
            <person name="Eastwood N."/>
            <person name="Colbourne J.K."/>
            <person name="Zhou J."/>
            <person name="Mallon E."/>
            <person name="Orsini L."/>
        </authorList>
    </citation>
    <scope>NUCLEOTIDE SEQUENCE [LARGE SCALE GENOMIC DNA]</scope>
    <source>
        <strain evidence="2">LRV0_1</strain>
    </source>
</reference>
<keyword evidence="3" id="KW-1185">Reference proteome</keyword>
<evidence type="ECO:0000256" key="1">
    <source>
        <dbReference type="SAM" id="MobiDB-lite"/>
    </source>
</evidence>
<feature type="compositionally biased region" description="Low complexity" evidence="1">
    <location>
        <begin position="473"/>
        <end position="493"/>
    </location>
</feature>
<feature type="region of interest" description="Disordered" evidence="1">
    <location>
        <begin position="280"/>
        <end position="313"/>
    </location>
</feature>
<feature type="compositionally biased region" description="Basic and acidic residues" evidence="1">
    <location>
        <begin position="959"/>
        <end position="975"/>
    </location>
</feature>
<feature type="compositionally biased region" description="Basic and acidic residues" evidence="1">
    <location>
        <begin position="30"/>
        <end position="54"/>
    </location>
</feature>
<feature type="compositionally biased region" description="Basic residues" evidence="1">
    <location>
        <begin position="55"/>
        <end position="64"/>
    </location>
</feature>